<evidence type="ECO:0000259" key="1">
    <source>
        <dbReference type="Pfam" id="PF12728"/>
    </source>
</evidence>
<dbReference type="Proteomes" id="UP000487757">
    <property type="component" value="Unassembled WGS sequence"/>
</dbReference>
<organism evidence="2 3">
    <name type="scientific">Pedobacter petrophilus</name>
    <dbReference type="NCBI Taxonomy" id="1908241"/>
    <lineage>
        <taxon>Bacteria</taxon>
        <taxon>Pseudomonadati</taxon>
        <taxon>Bacteroidota</taxon>
        <taxon>Sphingobacteriia</taxon>
        <taxon>Sphingobacteriales</taxon>
        <taxon>Sphingobacteriaceae</taxon>
        <taxon>Pedobacter</taxon>
    </lineage>
</organism>
<comment type="caution">
    <text evidence="2">The sequence shown here is derived from an EMBL/GenBank/DDBJ whole genome shotgun (WGS) entry which is preliminary data.</text>
</comment>
<dbReference type="NCBIfam" id="TIGR01764">
    <property type="entry name" value="excise"/>
    <property type="match status" value="1"/>
</dbReference>
<dbReference type="OrthoDB" id="597977at2"/>
<dbReference type="EMBL" id="WKKH01000013">
    <property type="protein sequence ID" value="MRX76529.1"/>
    <property type="molecule type" value="Genomic_DNA"/>
</dbReference>
<accession>A0A7K0FZY5</accession>
<dbReference type="GO" id="GO:0003677">
    <property type="term" value="F:DNA binding"/>
    <property type="evidence" value="ECO:0007669"/>
    <property type="project" value="InterPro"/>
</dbReference>
<protein>
    <submittedName>
        <fullName evidence="2">Helix-turn-helix domain-containing protein</fullName>
    </submittedName>
</protein>
<feature type="domain" description="Helix-turn-helix" evidence="1">
    <location>
        <begin position="40"/>
        <end position="88"/>
    </location>
</feature>
<proteinExistence type="predicted"/>
<evidence type="ECO:0000313" key="3">
    <source>
        <dbReference type="Proteomes" id="UP000487757"/>
    </source>
</evidence>
<dbReference type="RefSeq" id="WP_154280767.1">
    <property type="nucleotide sequence ID" value="NZ_JBHUJQ010000001.1"/>
</dbReference>
<keyword evidence="3" id="KW-1185">Reference proteome</keyword>
<name>A0A7K0FZY5_9SPHI</name>
<evidence type="ECO:0000313" key="2">
    <source>
        <dbReference type="EMBL" id="MRX76529.1"/>
    </source>
</evidence>
<dbReference type="InterPro" id="IPR041657">
    <property type="entry name" value="HTH_17"/>
</dbReference>
<dbReference type="AlphaFoldDB" id="A0A7K0FZY5"/>
<dbReference type="InterPro" id="IPR010093">
    <property type="entry name" value="SinI_DNA-bd"/>
</dbReference>
<dbReference type="Pfam" id="PF12728">
    <property type="entry name" value="HTH_17"/>
    <property type="match status" value="1"/>
</dbReference>
<gene>
    <name evidence="2" type="ORF">GJU39_10540</name>
</gene>
<reference evidence="2 3" key="1">
    <citation type="submission" date="2019-11" db="EMBL/GenBank/DDBJ databases">
        <title>Pedobacter petrophilus genome.</title>
        <authorList>
            <person name="Feldbauer M.J."/>
            <person name="Newman J.D."/>
        </authorList>
    </citation>
    <scope>NUCLEOTIDE SEQUENCE [LARGE SCALE GENOMIC DNA]</scope>
    <source>
        <strain evidence="2 3">LMG 29686</strain>
    </source>
</reference>
<sequence>MEKVSFENMPAVVTEILNKVERLEVMIKNLQQIGTVESELLNVQEAAAFLKMSVPAIYTKVSRREIPVSKPGRRLYFSKLKLMEWISASKLKTQNELLNDAQTKMKEYRKRFGS</sequence>